<dbReference type="Pfam" id="PF00400">
    <property type="entry name" value="WD40"/>
    <property type="match status" value="12"/>
</dbReference>
<feature type="domain" description="Nephrocystin 3-like N-terminal" evidence="4">
    <location>
        <begin position="76"/>
        <end position="243"/>
    </location>
</feature>
<feature type="repeat" description="WD" evidence="3">
    <location>
        <begin position="1177"/>
        <end position="1207"/>
    </location>
</feature>
<dbReference type="EMBL" id="JQFZ01000239">
    <property type="protein sequence ID" value="KGO53944.1"/>
    <property type="molecule type" value="Genomic_DNA"/>
</dbReference>
<evidence type="ECO:0000259" key="4">
    <source>
        <dbReference type="Pfam" id="PF24883"/>
    </source>
</evidence>
<dbReference type="InterPro" id="IPR001680">
    <property type="entry name" value="WD40_rpt"/>
</dbReference>
<dbReference type="PROSITE" id="PS00678">
    <property type="entry name" value="WD_REPEATS_1"/>
    <property type="match status" value="5"/>
</dbReference>
<feature type="repeat" description="WD" evidence="3">
    <location>
        <begin position="685"/>
        <end position="726"/>
    </location>
</feature>
<dbReference type="Gene3D" id="2.130.10.10">
    <property type="entry name" value="YVTN repeat-like/Quinoprotein amine dehydrogenase"/>
    <property type="match status" value="4"/>
</dbReference>
<dbReference type="InterPro" id="IPR019775">
    <property type="entry name" value="WD40_repeat_CS"/>
</dbReference>
<protein>
    <recommendedName>
        <fullName evidence="4">Nephrocystin 3-like N-terminal domain-containing protein</fullName>
    </recommendedName>
</protein>
<keyword evidence="2" id="KW-0677">Repeat</keyword>
<proteinExistence type="predicted"/>
<dbReference type="PROSITE" id="PS50082">
    <property type="entry name" value="WD_REPEATS_2"/>
    <property type="match status" value="12"/>
</dbReference>
<dbReference type="InterPro" id="IPR015943">
    <property type="entry name" value="WD40/YVTN_repeat-like_dom_sf"/>
</dbReference>
<reference evidence="5 6" key="1">
    <citation type="journal article" date="2015" name="Mol. Plant Microbe Interact.">
        <title>Genome, transcriptome, and functional analyses of Penicillium expansum provide new insights into secondary metabolism and pathogenicity.</title>
        <authorList>
            <person name="Ballester A.R."/>
            <person name="Marcet-Houben M."/>
            <person name="Levin E."/>
            <person name="Sela N."/>
            <person name="Selma-Lazaro C."/>
            <person name="Carmona L."/>
            <person name="Wisniewski M."/>
            <person name="Droby S."/>
            <person name="Gonzalez-Candelas L."/>
            <person name="Gabaldon T."/>
        </authorList>
    </citation>
    <scope>NUCLEOTIDE SEQUENCE [LARGE SCALE GENOMIC DNA]</scope>
    <source>
        <strain evidence="5 6">MD-8</strain>
    </source>
</reference>
<dbReference type="InterPro" id="IPR036322">
    <property type="entry name" value="WD40_repeat_dom_sf"/>
</dbReference>
<evidence type="ECO:0000256" key="2">
    <source>
        <dbReference type="ARBA" id="ARBA00022737"/>
    </source>
</evidence>
<keyword evidence="1 3" id="KW-0853">WD repeat</keyword>
<sequence>MSLENSSPSTNIRTVEANHQSIVHIGNNNNYNYINLFVPGIVLSTLPNASEVAFDSHHNQYEANCLQDTRAELLRDIKAWVEGPDESCVFWLPGMAGTGKSTIARTIAKTYYGRDQLGGSFFFSKGGGDISKADKLVTTLAQQLASAIPLTEPYIYEGIKKLGNVMKHSLHRQWEALVIGPLSKLNSSPSMLSSSTVSPSTVLFVIDALDECGDENDIRVIPQILTTYLSLSNIRLRIFITSRPETPIRSNVHRIREAGHKVVALHDIPSDLVDRDIRIFFEKELSTIREERGFDHDWPGEVVTRRLVENSFGLFIWASTACRFIREGNRFVTKRINKLINVNRLNNGPGKHLDKIYTTVLQDSIPQNSDGEGERDEEEEEGFYLILRQVLGSVLILCSPLSMESLSKLLVQPLGNIKDTLADLHPIVNIPDLISDTIRLHHPTFRDFLLDRNRCTDANFWVDTKEVHKTLAKQCMYLMSRMLKSNICGLKSPDTLVKDVDRDLINQCIPPELQYACLYWVQHCNKGGMHLCDGDSFHVFFRVHFLHWLEAINLIGKSDEMGSIIRLYHSILVPADNLHQTSFVKDARRYMFAFHNVIKKAPLQAYMALMFIPPTNGLKYHFQYPMLPWIQHTKIAEPNVPKAKDEFNYVSDLAFTHDSTRIASGSNFEAVRLWNIAMRAKLWKYEGAMDKVSSVAISPDGMTLAAGSDDWTVMAWEIGTRRLLYSLKAHSGWVNSVVFSPDSKLLASGSMDATVALWNAETGQLVKRIHNQLSCVNSAAFSPDGSLIATGSLDNAVRLWDIFSKAEEPRMILDGHSGCINCVRFSGDGRRIVTGSDDMIIKIWDAVTGAECGTLRGHTKKVMAVAFSVDACLIASGSEDKTVRIWDANDSNTIQVLRVHTSGINSVLFSPNNKVLASSSFDDKVHLWDTVTWAPLGELEDFEEDLNSGALATQWPNVPAWGESLQSPRKFEGHSQKVTCVLFSSDSEWLASGSEDATIKLWQKGEGYRQLEGHSDGIKHLIFSPDSRLLASASSDKTVRLWETRTGMASHTLEGHSTGVTLILFSSNGRLLASCSNTTTRLWNPKAGIELRSLEGHSAAVNGLAFSPDNGFIASCSMDTTILLWDLDVNSEPLAFRGHSGPVESIAFSSDGALLVSCSEDTTIRLWKMSGATCIIIDGNTLPISRVAFSPDSQLVVSCTIDGTISL</sequence>
<feature type="repeat" description="WD" evidence="3">
    <location>
        <begin position="727"/>
        <end position="768"/>
    </location>
</feature>
<dbReference type="PANTHER" id="PTHR19848:SF8">
    <property type="entry name" value="F-BOX AND WD REPEAT DOMAIN CONTAINING 7"/>
    <property type="match status" value="1"/>
</dbReference>
<dbReference type="RefSeq" id="XP_016596460.1">
    <property type="nucleotide sequence ID" value="XM_016739698.1"/>
</dbReference>
<feature type="repeat" description="WD" evidence="3">
    <location>
        <begin position="813"/>
        <end position="854"/>
    </location>
</feature>
<comment type="caution">
    <text evidence="5">The sequence shown here is derived from an EMBL/GenBank/DDBJ whole genome shotgun (WGS) entry which is preliminary data.</text>
</comment>
<feature type="repeat" description="WD" evidence="3">
    <location>
        <begin position="1053"/>
        <end position="1093"/>
    </location>
</feature>
<dbReference type="PROSITE" id="PS50294">
    <property type="entry name" value="WD_REPEATS_REGION"/>
    <property type="match status" value="11"/>
</dbReference>
<evidence type="ECO:0000256" key="3">
    <source>
        <dbReference type="PROSITE-ProRule" id="PRU00221"/>
    </source>
</evidence>
<keyword evidence="6" id="KW-1185">Reference proteome</keyword>
<evidence type="ECO:0000313" key="5">
    <source>
        <dbReference type="EMBL" id="KGO53944.1"/>
    </source>
</evidence>
<dbReference type="InterPro" id="IPR056884">
    <property type="entry name" value="NPHP3-like_N"/>
</dbReference>
<feature type="repeat" description="WD" evidence="3">
    <location>
        <begin position="897"/>
        <end position="929"/>
    </location>
</feature>
<dbReference type="SUPFAM" id="SSF50978">
    <property type="entry name" value="WD40 repeat-like"/>
    <property type="match status" value="2"/>
</dbReference>
<feature type="repeat" description="WD" evidence="3">
    <location>
        <begin position="971"/>
        <end position="1003"/>
    </location>
</feature>
<dbReference type="Pfam" id="PF24883">
    <property type="entry name" value="NPHP3_N"/>
    <property type="match status" value="1"/>
</dbReference>
<evidence type="ECO:0000313" key="6">
    <source>
        <dbReference type="Proteomes" id="UP000030143"/>
    </source>
</evidence>
<dbReference type="VEuPathDB" id="FungiDB:PEXP_045450"/>
<dbReference type="InterPro" id="IPR027417">
    <property type="entry name" value="P-loop_NTPase"/>
</dbReference>
<dbReference type="PRINTS" id="PR00320">
    <property type="entry name" value="GPROTEINBRPT"/>
</dbReference>
<dbReference type="HOGENOM" id="CLU_000288_6_16_1"/>
<feature type="repeat" description="WD" evidence="3">
    <location>
        <begin position="769"/>
        <end position="802"/>
    </location>
</feature>
<dbReference type="SMART" id="SM00320">
    <property type="entry name" value="WD40"/>
    <property type="match status" value="13"/>
</dbReference>
<dbReference type="Gene3D" id="3.40.50.300">
    <property type="entry name" value="P-loop containing nucleotide triphosphate hydrolases"/>
    <property type="match status" value="1"/>
</dbReference>
<evidence type="ECO:0000256" key="1">
    <source>
        <dbReference type="ARBA" id="ARBA00022574"/>
    </source>
</evidence>
<dbReference type="STRING" id="27334.A0A0A2JEY2"/>
<dbReference type="SUPFAM" id="SSF52540">
    <property type="entry name" value="P-loop containing nucleoside triphosphate hydrolases"/>
    <property type="match status" value="1"/>
</dbReference>
<dbReference type="Proteomes" id="UP000030143">
    <property type="component" value="Unassembled WGS sequence"/>
</dbReference>
<organism evidence="5 6">
    <name type="scientific">Penicillium expansum</name>
    <name type="common">Blue mold rot fungus</name>
    <dbReference type="NCBI Taxonomy" id="27334"/>
    <lineage>
        <taxon>Eukaryota</taxon>
        <taxon>Fungi</taxon>
        <taxon>Dikarya</taxon>
        <taxon>Ascomycota</taxon>
        <taxon>Pezizomycotina</taxon>
        <taxon>Eurotiomycetes</taxon>
        <taxon>Eurotiomycetidae</taxon>
        <taxon>Eurotiales</taxon>
        <taxon>Aspergillaceae</taxon>
        <taxon>Penicillium</taxon>
    </lineage>
</organism>
<feature type="repeat" description="WD" evidence="3">
    <location>
        <begin position="855"/>
        <end position="896"/>
    </location>
</feature>
<feature type="repeat" description="WD" evidence="3">
    <location>
        <begin position="1136"/>
        <end position="1177"/>
    </location>
</feature>
<dbReference type="InterPro" id="IPR020472">
    <property type="entry name" value="WD40_PAC1"/>
</dbReference>
<dbReference type="PANTHER" id="PTHR19848">
    <property type="entry name" value="WD40 REPEAT PROTEIN"/>
    <property type="match status" value="1"/>
</dbReference>
<dbReference type="AlphaFoldDB" id="A0A0A2JEY2"/>
<dbReference type="CDD" id="cd00200">
    <property type="entry name" value="WD40"/>
    <property type="match status" value="2"/>
</dbReference>
<feature type="repeat" description="WD" evidence="3">
    <location>
        <begin position="1011"/>
        <end position="1052"/>
    </location>
</feature>
<accession>A0A0A2JEY2</accession>
<feature type="repeat" description="WD" evidence="3">
    <location>
        <begin position="1094"/>
        <end position="1135"/>
    </location>
</feature>
<gene>
    <name evidence="5" type="ORF">PEX2_024230</name>
</gene>
<dbReference type="GeneID" id="27675117"/>
<name>A0A0A2JEY2_PENEN</name>